<reference evidence="1" key="1">
    <citation type="journal article" date="2015" name="Front. Microbiol.">
        <title>Combining genomic sequencing methods to explore viral diversity and reveal potential virus-host interactions.</title>
        <authorList>
            <person name="Chow C.E."/>
            <person name="Winget D.M."/>
            <person name="White R.A.III."/>
            <person name="Hallam S.J."/>
            <person name="Suttle C.A."/>
        </authorList>
    </citation>
    <scope>NUCLEOTIDE SEQUENCE</scope>
    <source>
        <strain evidence="1">H4084949</strain>
    </source>
</reference>
<protein>
    <submittedName>
        <fullName evidence="1">Uncharacterized protein</fullName>
    </submittedName>
</protein>
<accession>A0A0F7L6X6</accession>
<proteinExistence type="predicted"/>
<reference evidence="1" key="2">
    <citation type="submission" date="2015-03" db="EMBL/GenBank/DDBJ databases">
        <authorList>
            <person name="Chow C.-E.T."/>
            <person name="Winget D.M."/>
            <person name="White R.A.III."/>
            <person name="Hallam S.J."/>
            <person name="Suttle C.A."/>
        </authorList>
    </citation>
    <scope>NUCLEOTIDE SEQUENCE</scope>
    <source>
        <strain evidence="1">H4084949</strain>
    </source>
</reference>
<dbReference type="EMBL" id="KR029591">
    <property type="protein sequence ID" value="AKH47318.1"/>
    <property type="molecule type" value="Genomic_DNA"/>
</dbReference>
<sequence length="76" mass="8616">MSDRTDRHGIPLSLKSDKAFRQLARQVSREHRPSIVPADELWPETFQRWNAGERAVESFEQSQARALAALLASRAA</sequence>
<name>A0A0F7L6X6_9VIRU</name>
<organism evidence="1">
    <name type="scientific">uncultured marine virus</name>
    <dbReference type="NCBI Taxonomy" id="186617"/>
    <lineage>
        <taxon>Viruses</taxon>
        <taxon>environmental samples</taxon>
    </lineage>
</organism>
<evidence type="ECO:0000313" key="1">
    <source>
        <dbReference type="EMBL" id="AKH47318.1"/>
    </source>
</evidence>